<dbReference type="Pfam" id="PF13561">
    <property type="entry name" value="adh_short_C2"/>
    <property type="match status" value="1"/>
</dbReference>
<dbReference type="PRINTS" id="PR00081">
    <property type="entry name" value="GDHRDH"/>
</dbReference>
<dbReference type="PANTHER" id="PTHR43477:SF1">
    <property type="entry name" value="DIHYDROANTICAPSIN 7-DEHYDROGENASE"/>
    <property type="match status" value="1"/>
</dbReference>
<evidence type="ECO:0000256" key="3">
    <source>
        <dbReference type="ARBA" id="ARBA00023002"/>
    </source>
</evidence>
<evidence type="ECO:0000313" key="6">
    <source>
        <dbReference type="Proteomes" id="UP000230859"/>
    </source>
</evidence>
<dbReference type="Gene3D" id="3.10.129.10">
    <property type="entry name" value="Hotdog Thioesterase"/>
    <property type="match status" value="1"/>
</dbReference>
<evidence type="ECO:0000313" key="5">
    <source>
        <dbReference type="EMBL" id="PIQ85235.1"/>
    </source>
</evidence>
<comment type="similarity">
    <text evidence="2">Belongs to the short-chain dehydrogenases/reductases (SDR) family.</text>
</comment>
<comment type="caution">
    <text evidence="5">The sequence shown here is derived from an EMBL/GenBank/DDBJ whole genome shotgun (WGS) entry which is preliminary data.</text>
</comment>
<comment type="pathway">
    <text evidence="1">Lipid metabolism; fatty acid beta-oxidation.</text>
</comment>
<dbReference type="CDD" id="cd03449">
    <property type="entry name" value="R_hydratase"/>
    <property type="match status" value="1"/>
</dbReference>
<evidence type="ECO:0000256" key="1">
    <source>
        <dbReference type="ARBA" id="ARBA00005005"/>
    </source>
</evidence>
<dbReference type="AlphaFoldDB" id="A0A2H0LP17"/>
<dbReference type="PANTHER" id="PTHR43477">
    <property type="entry name" value="DIHYDROANTICAPSIN 7-DEHYDROGENASE"/>
    <property type="match status" value="1"/>
</dbReference>
<dbReference type="InterPro" id="IPR036291">
    <property type="entry name" value="NAD(P)-bd_dom_sf"/>
</dbReference>
<dbReference type="GO" id="GO:0006635">
    <property type="term" value="P:fatty acid beta-oxidation"/>
    <property type="evidence" value="ECO:0007669"/>
    <property type="project" value="UniProtKB-UniPathway"/>
</dbReference>
<dbReference type="GO" id="GO:0004300">
    <property type="term" value="F:enoyl-CoA hydratase activity"/>
    <property type="evidence" value="ECO:0007669"/>
    <property type="project" value="UniProtKB-ARBA"/>
</dbReference>
<dbReference type="EMBL" id="PCVY01000072">
    <property type="protein sequence ID" value="PIQ85235.1"/>
    <property type="molecule type" value="Genomic_DNA"/>
</dbReference>
<feature type="domain" description="MaoC-like" evidence="4">
    <location>
        <begin position="21"/>
        <end position="120"/>
    </location>
</feature>
<keyword evidence="3" id="KW-0560">Oxidoreductase</keyword>
<proteinExistence type="inferred from homology"/>
<protein>
    <recommendedName>
        <fullName evidence="4">MaoC-like domain-containing protein</fullName>
    </recommendedName>
</protein>
<sequence length="389" mass="42630">MPGGYMSQPEWRIGDKKSFTHQFTREQVEQFAALTGDRNPVHLDDAYARRTPLGAPVVHGMLAASYISTLVGMHLPGPGALWTSFQVDWRHMIRVGDTLEFEAEILQISQSTQTMEIKLTAKEVKTGKECLTGKGKVMMMEEPKREKKKSMKGERILVTGASGEVGAAVCRSLAALGCRLILWGRNMDRLKKIAKEFPDQCEQCESVDLNQPKIIASALKKIADGKIYGFVHAASAPIVYSDVDQASNQEALQQQWQITVGAFNQIALSLIPRMNEGGVIIPVLTQYVESAVPPKISAYVSAKTALWGLVRCMANELGIRGIRCNAVSPSMINTPFSMEVPVRMKQIEANRNPMKHLCQVEDVADAVAYLVSPKASFVNGVNLAVTGGL</sequence>
<dbReference type="SUPFAM" id="SSF54637">
    <property type="entry name" value="Thioesterase/thiol ester dehydrase-isomerase"/>
    <property type="match status" value="1"/>
</dbReference>
<dbReference type="UniPathway" id="UPA00659"/>
<dbReference type="Pfam" id="PF01575">
    <property type="entry name" value="MaoC_dehydratas"/>
    <property type="match status" value="1"/>
</dbReference>
<dbReference type="SUPFAM" id="SSF51735">
    <property type="entry name" value="NAD(P)-binding Rossmann-fold domains"/>
    <property type="match status" value="1"/>
</dbReference>
<dbReference type="CDD" id="cd05233">
    <property type="entry name" value="SDR_c"/>
    <property type="match status" value="1"/>
</dbReference>
<gene>
    <name evidence="5" type="ORF">COV74_09760</name>
</gene>
<accession>A0A2H0LP17</accession>
<dbReference type="InterPro" id="IPR002539">
    <property type="entry name" value="MaoC-like_dom"/>
</dbReference>
<evidence type="ECO:0000256" key="2">
    <source>
        <dbReference type="ARBA" id="ARBA00006484"/>
    </source>
</evidence>
<reference evidence="5 6" key="1">
    <citation type="submission" date="2017-09" db="EMBL/GenBank/DDBJ databases">
        <title>Depth-based differentiation of microbial function through sediment-hosted aquifers and enrichment of novel symbionts in the deep terrestrial subsurface.</title>
        <authorList>
            <person name="Probst A.J."/>
            <person name="Ladd B."/>
            <person name="Jarett J.K."/>
            <person name="Geller-Mcgrath D.E."/>
            <person name="Sieber C.M."/>
            <person name="Emerson J.B."/>
            <person name="Anantharaman K."/>
            <person name="Thomas B.C."/>
            <person name="Malmstrom R."/>
            <person name="Stieglmeier M."/>
            <person name="Klingl A."/>
            <person name="Woyke T."/>
            <person name="Ryan C.M."/>
            <person name="Banfield J.F."/>
        </authorList>
    </citation>
    <scope>NUCLEOTIDE SEQUENCE [LARGE SCALE GENOMIC DNA]</scope>
    <source>
        <strain evidence="5">CG11_big_fil_rev_8_21_14_0_20_45_26</strain>
    </source>
</reference>
<name>A0A2H0LP17_9BACT</name>
<dbReference type="InterPro" id="IPR051122">
    <property type="entry name" value="SDR_DHRS6-like"/>
</dbReference>
<dbReference type="InterPro" id="IPR029069">
    <property type="entry name" value="HotDog_dom_sf"/>
</dbReference>
<evidence type="ECO:0000259" key="4">
    <source>
        <dbReference type="Pfam" id="PF01575"/>
    </source>
</evidence>
<dbReference type="Gene3D" id="3.40.50.720">
    <property type="entry name" value="NAD(P)-binding Rossmann-like Domain"/>
    <property type="match status" value="1"/>
</dbReference>
<organism evidence="5 6">
    <name type="scientific">Candidatus Abzuiibacterium crystallinum</name>
    <dbReference type="NCBI Taxonomy" id="1974748"/>
    <lineage>
        <taxon>Bacteria</taxon>
        <taxon>Pseudomonadati</taxon>
        <taxon>Candidatus Omnitrophota</taxon>
        <taxon>Candidatus Abzuiibacterium</taxon>
    </lineage>
</organism>
<dbReference type="Proteomes" id="UP000230859">
    <property type="component" value="Unassembled WGS sequence"/>
</dbReference>
<dbReference type="InterPro" id="IPR002347">
    <property type="entry name" value="SDR_fam"/>
</dbReference>
<dbReference type="GO" id="GO:0016491">
    <property type="term" value="F:oxidoreductase activity"/>
    <property type="evidence" value="ECO:0007669"/>
    <property type="project" value="UniProtKB-KW"/>
</dbReference>